<comment type="cofactor">
    <cofactor evidence="1">
        <name>Mg(2+)</name>
        <dbReference type="ChEBI" id="CHEBI:18420"/>
    </cofactor>
</comment>
<dbReference type="SUPFAM" id="SSF55811">
    <property type="entry name" value="Nudix"/>
    <property type="match status" value="1"/>
</dbReference>
<evidence type="ECO:0000256" key="1">
    <source>
        <dbReference type="ARBA" id="ARBA00001946"/>
    </source>
</evidence>
<evidence type="ECO:0000313" key="5">
    <source>
        <dbReference type="Proteomes" id="UP000076276"/>
    </source>
</evidence>
<dbReference type="RefSeq" id="WP_067669472.1">
    <property type="nucleotide sequence ID" value="NZ_CBCSIK010000006.1"/>
</dbReference>
<reference evidence="4 5" key="1">
    <citation type="submission" date="2016-03" db="EMBL/GenBank/DDBJ databases">
        <title>Acinetobacter genomospecies 28 strain ANC 4149.</title>
        <authorList>
            <person name="Radolfova-Krizova L."/>
            <person name="Nemec A."/>
        </authorList>
    </citation>
    <scope>NUCLEOTIDE SEQUENCE [LARGE SCALE GENOMIC DNA]</scope>
    <source>
        <strain evidence="4 5">ANC 4149</strain>
    </source>
</reference>
<gene>
    <name evidence="4" type="ORF">AZH43_02055</name>
</gene>
<dbReference type="STRING" id="1806892.AZH43_02055"/>
<accession>A0A151Y0T4</accession>
<keyword evidence="2" id="KW-0378">Hydrolase</keyword>
<dbReference type="InterPro" id="IPR000086">
    <property type="entry name" value="NUDIX_hydrolase_dom"/>
</dbReference>
<dbReference type="AlphaFoldDB" id="A0A151Y0T4"/>
<name>A0A151Y0T4_9GAMM</name>
<comment type="caution">
    <text evidence="4">The sequence shown here is derived from an EMBL/GenBank/DDBJ whole genome shotgun (WGS) entry which is preliminary data.</text>
</comment>
<dbReference type="EMBL" id="LUAW01000023">
    <property type="protein sequence ID" value="KYQ71656.1"/>
    <property type="molecule type" value="Genomic_DNA"/>
</dbReference>
<dbReference type="OrthoDB" id="6717368at2"/>
<dbReference type="Gene3D" id="3.90.79.10">
    <property type="entry name" value="Nucleoside Triphosphate Pyrophosphohydrolase"/>
    <property type="match status" value="1"/>
</dbReference>
<feature type="domain" description="Nudix hydrolase" evidence="3">
    <location>
        <begin position="1"/>
        <end position="131"/>
    </location>
</feature>
<dbReference type="InterPro" id="IPR015797">
    <property type="entry name" value="NUDIX_hydrolase-like_dom_sf"/>
</dbReference>
<dbReference type="Pfam" id="PF00293">
    <property type="entry name" value="NUDIX"/>
    <property type="match status" value="1"/>
</dbReference>
<protein>
    <recommendedName>
        <fullName evidence="3">Nudix hydrolase domain-containing protein</fullName>
    </recommendedName>
</protein>
<dbReference type="GO" id="GO:0016787">
    <property type="term" value="F:hydrolase activity"/>
    <property type="evidence" value="ECO:0007669"/>
    <property type="project" value="UniProtKB-KW"/>
</dbReference>
<proteinExistence type="predicted"/>
<dbReference type="PROSITE" id="PS51462">
    <property type="entry name" value="NUDIX"/>
    <property type="match status" value="1"/>
</dbReference>
<sequence>MEKVCPFILRKNAELQTEVLVFQHPVAGIQLVKGTLEANESIVEAAIRELFEESGIIRTVEHCAYIGQCQIASTPWHFIAIDILDLSLSEQWQYQTLDDYGHVFSFFWLPVPHLLALDESRIHPKYLDAVLYILRTIK</sequence>
<organism evidence="4 5">
    <name type="scientific">Acinetobacter pragensis</name>
    <dbReference type="NCBI Taxonomy" id="1806892"/>
    <lineage>
        <taxon>Bacteria</taxon>
        <taxon>Pseudomonadati</taxon>
        <taxon>Pseudomonadota</taxon>
        <taxon>Gammaproteobacteria</taxon>
        <taxon>Moraxellales</taxon>
        <taxon>Moraxellaceae</taxon>
        <taxon>Acinetobacter</taxon>
    </lineage>
</organism>
<dbReference type="InterPro" id="IPR020084">
    <property type="entry name" value="NUDIX_hydrolase_CS"/>
</dbReference>
<dbReference type="Proteomes" id="UP000076276">
    <property type="component" value="Unassembled WGS sequence"/>
</dbReference>
<evidence type="ECO:0000256" key="2">
    <source>
        <dbReference type="ARBA" id="ARBA00022801"/>
    </source>
</evidence>
<evidence type="ECO:0000313" key="4">
    <source>
        <dbReference type="EMBL" id="KYQ71656.1"/>
    </source>
</evidence>
<dbReference type="PROSITE" id="PS00893">
    <property type="entry name" value="NUDIX_BOX"/>
    <property type="match status" value="1"/>
</dbReference>
<keyword evidence="5" id="KW-1185">Reference proteome</keyword>
<evidence type="ECO:0000259" key="3">
    <source>
        <dbReference type="PROSITE" id="PS51462"/>
    </source>
</evidence>